<keyword evidence="2" id="KW-1133">Transmembrane helix</keyword>
<dbReference type="AlphaFoldDB" id="A0A931B512"/>
<dbReference type="EMBL" id="JADPRT010000011">
    <property type="protein sequence ID" value="MBF9071249.1"/>
    <property type="molecule type" value="Genomic_DNA"/>
</dbReference>
<comment type="caution">
    <text evidence="3">The sequence shown here is derived from an EMBL/GenBank/DDBJ whole genome shotgun (WGS) entry which is preliminary data.</text>
</comment>
<feature type="region of interest" description="Disordered" evidence="1">
    <location>
        <begin position="90"/>
        <end position="120"/>
    </location>
</feature>
<evidence type="ECO:0000256" key="1">
    <source>
        <dbReference type="SAM" id="MobiDB-lite"/>
    </source>
</evidence>
<accession>A0A931B512</accession>
<protein>
    <submittedName>
        <fullName evidence="3">Uncharacterized protein</fullName>
    </submittedName>
</protein>
<keyword evidence="4" id="KW-1185">Reference proteome</keyword>
<proteinExistence type="predicted"/>
<dbReference type="RefSeq" id="WP_196196417.1">
    <property type="nucleotide sequence ID" value="NZ_JADPRT010000011.1"/>
</dbReference>
<dbReference type="Proteomes" id="UP000657385">
    <property type="component" value="Unassembled WGS sequence"/>
</dbReference>
<sequence length="120" mass="13073">MSDLPARRLLAAIFGPVYLLAAGFFAFLAVNAKPGDVSGRNTFLGFAATCGLLALIAFVDLLVIRARIAAERRAGLGWRHDRPWVMRGELVEPDDPASDATAPTPPPGPRRQLLRRRRTP</sequence>
<name>A0A931B512_9ACTN</name>
<keyword evidence="2" id="KW-0472">Membrane</keyword>
<evidence type="ECO:0000313" key="4">
    <source>
        <dbReference type="Proteomes" id="UP000657385"/>
    </source>
</evidence>
<keyword evidence="2" id="KW-0812">Transmembrane</keyword>
<evidence type="ECO:0000256" key="2">
    <source>
        <dbReference type="SAM" id="Phobius"/>
    </source>
</evidence>
<evidence type="ECO:0000313" key="3">
    <source>
        <dbReference type="EMBL" id="MBF9071249.1"/>
    </source>
</evidence>
<gene>
    <name evidence="3" type="ORF">I2501_24840</name>
</gene>
<organism evidence="3 4">
    <name type="scientific">Streptacidiphilus fuscans</name>
    <dbReference type="NCBI Taxonomy" id="2789292"/>
    <lineage>
        <taxon>Bacteria</taxon>
        <taxon>Bacillati</taxon>
        <taxon>Actinomycetota</taxon>
        <taxon>Actinomycetes</taxon>
        <taxon>Kitasatosporales</taxon>
        <taxon>Streptomycetaceae</taxon>
        <taxon>Streptacidiphilus</taxon>
    </lineage>
</organism>
<feature type="transmembrane region" description="Helical" evidence="2">
    <location>
        <begin position="9"/>
        <end position="30"/>
    </location>
</feature>
<feature type="transmembrane region" description="Helical" evidence="2">
    <location>
        <begin position="42"/>
        <end position="63"/>
    </location>
</feature>
<reference evidence="3" key="1">
    <citation type="submission" date="2020-11" db="EMBL/GenBank/DDBJ databases">
        <title>Isolation and identification of active actinomycetes.</title>
        <authorList>
            <person name="Yu B."/>
        </authorList>
    </citation>
    <scope>NUCLEOTIDE SEQUENCE</scope>
    <source>
        <strain evidence="3">NEAU-YB345</strain>
    </source>
</reference>